<organism evidence="1 2">
    <name type="scientific">Paenibacillus helianthi</name>
    <dbReference type="NCBI Taxonomy" id="1349432"/>
    <lineage>
        <taxon>Bacteria</taxon>
        <taxon>Bacillati</taxon>
        <taxon>Bacillota</taxon>
        <taxon>Bacilli</taxon>
        <taxon>Bacillales</taxon>
        <taxon>Paenibacillaceae</taxon>
        <taxon>Paenibacillus</taxon>
    </lineage>
</organism>
<reference evidence="1 2" key="1">
    <citation type="submission" date="2016-03" db="EMBL/GenBank/DDBJ databases">
        <authorList>
            <person name="Sant'Anna F.H."/>
            <person name="Ambrosini A."/>
            <person name="Souza R."/>
            <person name="Bach E."/>
            <person name="Fernandes G."/>
            <person name="Balsanelli E."/>
            <person name="Baura V.A."/>
            <person name="Souza E.M."/>
            <person name="Passaglia L."/>
        </authorList>
    </citation>
    <scope>NUCLEOTIDE SEQUENCE [LARGE SCALE GENOMIC DNA]</scope>
    <source>
        <strain evidence="1 2">P26E</strain>
    </source>
</reference>
<keyword evidence="2" id="KW-1185">Reference proteome</keyword>
<dbReference type="EMBL" id="LVWI01000001">
    <property type="protein sequence ID" value="OKP91702.1"/>
    <property type="molecule type" value="Genomic_DNA"/>
</dbReference>
<gene>
    <name evidence="1" type="ORF">A3844_00840</name>
</gene>
<dbReference type="Proteomes" id="UP000186058">
    <property type="component" value="Unassembled WGS sequence"/>
</dbReference>
<name>A0ABX3EV11_9BACL</name>
<evidence type="ECO:0000313" key="1">
    <source>
        <dbReference type="EMBL" id="OKP91702.1"/>
    </source>
</evidence>
<accession>A0ABX3EV11</accession>
<proteinExistence type="predicted"/>
<comment type="caution">
    <text evidence="1">The sequence shown here is derived from an EMBL/GenBank/DDBJ whole genome shotgun (WGS) entry which is preliminary data.</text>
</comment>
<dbReference type="InterPro" id="IPR046117">
    <property type="entry name" value="DUF6054"/>
</dbReference>
<sequence length="112" mass="12181">MSDVYSFNVSLQPVEALIMVKEGMPAGSELLHEEYNEVGNGYSIGTLVYERYFFRSGNQAALIVISDNLHGVTNIRLIAAGASKGIIMKMDWGAGKSFASSVEKVLSAYILE</sequence>
<evidence type="ECO:0000313" key="2">
    <source>
        <dbReference type="Proteomes" id="UP000186058"/>
    </source>
</evidence>
<dbReference type="RefSeq" id="WP_083606623.1">
    <property type="nucleotide sequence ID" value="NZ_LVWI01000001.1"/>
</dbReference>
<dbReference type="Pfam" id="PF19524">
    <property type="entry name" value="DUF6054"/>
    <property type="match status" value="1"/>
</dbReference>
<protein>
    <submittedName>
        <fullName evidence="1">Uncharacterized protein</fullName>
    </submittedName>
</protein>